<protein>
    <recommendedName>
        <fullName evidence="4">Isoprenyl transferase</fullName>
        <ecNumber evidence="4">2.5.1.-</ecNumber>
    </recommendedName>
</protein>
<feature type="active site" evidence="4">
    <location>
        <position position="13"/>
    </location>
</feature>
<dbReference type="PANTHER" id="PTHR10291">
    <property type="entry name" value="DEHYDRODOLICHYL DIPHOSPHATE SYNTHASE FAMILY MEMBER"/>
    <property type="match status" value="1"/>
</dbReference>
<dbReference type="GO" id="GO:0000287">
    <property type="term" value="F:magnesium ion binding"/>
    <property type="evidence" value="ECO:0007669"/>
    <property type="project" value="UniProtKB-UniRule"/>
</dbReference>
<evidence type="ECO:0000256" key="3">
    <source>
        <dbReference type="ARBA" id="ARBA00022842"/>
    </source>
</evidence>
<feature type="binding site" evidence="4">
    <location>
        <position position="26"/>
    </location>
    <ligand>
        <name>substrate</name>
    </ligand>
</feature>
<evidence type="ECO:0000256" key="1">
    <source>
        <dbReference type="ARBA" id="ARBA00022679"/>
    </source>
</evidence>
<feature type="binding site" evidence="4">
    <location>
        <position position="62"/>
    </location>
    <ligand>
        <name>substrate</name>
    </ligand>
</feature>
<dbReference type="CDD" id="cd00475">
    <property type="entry name" value="Cis_IPPS"/>
    <property type="match status" value="1"/>
</dbReference>
<organism evidence="6">
    <name type="scientific">Streptomyces sp. R11</name>
    <dbReference type="NCBI Taxonomy" id="3238625"/>
    <lineage>
        <taxon>Bacteria</taxon>
        <taxon>Bacillati</taxon>
        <taxon>Actinomycetota</taxon>
        <taxon>Actinomycetes</taxon>
        <taxon>Kitasatosporales</taxon>
        <taxon>Streptomycetaceae</taxon>
        <taxon>Streptomyces</taxon>
    </lineage>
</organism>
<comment type="similarity">
    <text evidence="4">Belongs to the UPP synthase family.</text>
</comment>
<dbReference type="HAMAP" id="MF_01139">
    <property type="entry name" value="ISPT"/>
    <property type="match status" value="1"/>
</dbReference>
<keyword evidence="2 4" id="KW-0479">Metal-binding</keyword>
<comment type="cofactor">
    <cofactor evidence="4">
        <name>Mg(2+)</name>
        <dbReference type="ChEBI" id="CHEBI:18420"/>
    </cofactor>
    <text evidence="4">Binds 2 magnesium ions per subunit.</text>
</comment>
<feature type="region of interest" description="Disordered" evidence="5">
    <location>
        <begin position="228"/>
        <end position="250"/>
    </location>
</feature>
<dbReference type="InterPro" id="IPR036424">
    <property type="entry name" value="UPP_synth-like_sf"/>
</dbReference>
<keyword evidence="1 4" id="KW-0808">Transferase</keyword>
<feature type="binding site" evidence="4">
    <location>
        <position position="30"/>
    </location>
    <ligand>
        <name>substrate</name>
    </ligand>
</feature>
<feature type="binding site" evidence="4">
    <location>
        <position position="64"/>
    </location>
    <ligand>
        <name>substrate</name>
    </ligand>
</feature>
<comment type="subunit">
    <text evidence="4">Homodimer.</text>
</comment>
<accession>A0AB39ND67</accession>
<sequence>MDSLPQHIALIMDGNGRWAQRRGLARIDGHSAGEEAIVAAVMAAHESGVPWLSLYAFSTENWRRPQPEVDFLMTFNQRVIRNNARAWHDLGIRIRYLGKADPRIPDFVHEDIAFVEDLTRENTGMTLTMAFDHGGRRDLVRATRMLVERGVPAEEVTEDVLGAHMQYPDLPDIDLLVRTSGEHRLSNFMLWQAAYAELVFLDVLWPDFRAEHLQFAVDLYHRRQRRFGGATESAARPGPMAVGAGAGDGR</sequence>
<dbReference type="InterPro" id="IPR018520">
    <property type="entry name" value="UPP_synth-like_CS"/>
</dbReference>
<feature type="binding site" evidence="4">
    <location>
        <begin position="184"/>
        <end position="186"/>
    </location>
    <ligand>
        <name>substrate</name>
    </ligand>
</feature>
<name>A0AB39ND67_9ACTN</name>
<evidence type="ECO:0000256" key="5">
    <source>
        <dbReference type="SAM" id="MobiDB-lite"/>
    </source>
</evidence>
<evidence type="ECO:0000256" key="2">
    <source>
        <dbReference type="ARBA" id="ARBA00022723"/>
    </source>
</evidence>
<dbReference type="GO" id="GO:0008834">
    <property type="term" value="F:ditrans,polycis-undecaprenyl-diphosphate synthase [(2E,6E)-farnesyl-diphosphate specific] activity"/>
    <property type="evidence" value="ECO:0007669"/>
    <property type="project" value="TreeGrafter"/>
</dbReference>
<dbReference type="EMBL" id="CP163432">
    <property type="protein sequence ID" value="XDQ15907.1"/>
    <property type="molecule type" value="Genomic_DNA"/>
</dbReference>
<keyword evidence="3 4" id="KW-0460">Magnesium</keyword>
<proteinExistence type="inferred from homology"/>
<feature type="active site" description="Proton acceptor" evidence="4">
    <location>
        <position position="61"/>
    </location>
</feature>
<dbReference type="NCBIfam" id="TIGR00055">
    <property type="entry name" value="uppS"/>
    <property type="match status" value="1"/>
</dbReference>
<dbReference type="EC" id="2.5.1.-" evidence="4"/>
<dbReference type="PANTHER" id="PTHR10291:SF0">
    <property type="entry name" value="DEHYDRODOLICHYL DIPHOSPHATE SYNTHASE 2"/>
    <property type="match status" value="1"/>
</dbReference>
<dbReference type="Gene3D" id="3.40.1180.10">
    <property type="entry name" value="Decaprenyl diphosphate synthase-like"/>
    <property type="match status" value="1"/>
</dbReference>
<comment type="function">
    <text evidence="4">Catalyzes the condensation of isopentenyl diphosphate (IPP) with allylic pyrophosphates generating different type of terpenoids.</text>
</comment>
<feature type="binding site" evidence="4">
    <location>
        <position position="13"/>
    </location>
    <ligand>
        <name>Mg(2+)</name>
        <dbReference type="ChEBI" id="CHEBI:18420"/>
    </ligand>
</feature>
<dbReference type="GO" id="GO:0005829">
    <property type="term" value="C:cytosol"/>
    <property type="evidence" value="ECO:0007669"/>
    <property type="project" value="TreeGrafter"/>
</dbReference>
<evidence type="ECO:0000313" key="6">
    <source>
        <dbReference type="EMBL" id="XDQ15907.1"/>
    </source>
</evidence>
<gene>
    <name evidence="6" type="primary">uppS</name>
    <name evidence="6" type="ORF">AB5J55_43100</name>
</gene>
<dbReference type="InterPro" id="IPR001441">
    <property type="entry name" value="UPP_synth-like"/>
</dbReference>
<dbReference type="SUPFAM" id="SSF64005">
    <property type="entry name" value="Undecaprenyl diphosphate synthase"/>
    <property type="match status" value="1"/>
</dbReference>
<reference evidence="6" key="1">
    <citation type="submission" date="2024-07" db="EMBL/GenBank/DDBJ databases">
        <authorList>
            <person name="Yu S.T."/>
        </authorList>
    </citation>
    <scope>NUCLEOTIDE SEQUENCE</scope>
    <source>
        <strain evidence="6">R11</strain>
    </source>
</reference>
<dbReference type="GO" id="GO:0016094">
    <property type="term" value="P:polyprenol biosynthetic process"/>
    <property type="evidence" value="ECO:0007669"/>
    <property type="project" value="TreeGrafter"/>
</dbReference>
<feature type="binding site" evidence="4">
    <location>
        <position position="18"/>
    </location>
    <ligand>
        <name>substrate</name>
    </ligand>
</feature>
<dbReference type="RefSeq" id="WP_369275831.1">
    <property type="nucleotide sequence ID" value="NZ_CP163432.1"/>
</dbReference>
<feature type="binding site" evidence="4">
    <location>
        <position position="197"/>
    </location>
    <ligand>
        <name>Mg(2+)</name>
        <dbReference type="ChEBI" id="CHEBI:18420"/>
    </ligand>
</feature>
<evidence type="ECO:0000256" key="4">
    <source>
        <dbReference type="HAMAP-Rule" id="MF_01139"/>
    </source>
</evidence>
<dbReference type="GO" id="GO:0030145">
    <property type="term" value="F:manganese ion binding"/>
    <property type="evidence" value="ECO:0007669"/>
    <property type="project" value="TreeGrafter"/>
</dbReference>
<feature type="binding site" evidence="4">
    <location>
        <begin position="14"/>
        <end position="17"/>
    </location>
    <ligand>
        <name>substrate</name>
    </ligand>
</feature>
<feature type="binding site" evidence="4">
    <location>
        <begin position="58"/>
        <end position="60"/>
    </location>
    <ligand>
        <name>substrate</name>
    </ligand>
</feature>
<dbReference type="PROSITE" id="PS01066">
    <property type="entry name" value="UPP_SYNTHASE"/>
    <property type="match status" value="1"/>
</dbReference>
<dbReference type="AlphaFoldDB" id="A0AB39ND67"/>
<dbReference type="Pfam" id="PF01255">
    <property type="entry name" value="Prenyltransf"/>
    <property type="match status" value="1"/>
</dbReference>
<feature type="binding site" evidence="4">
    <location>
        <position position="178"/>
    </location>
    <ligand>
        <name>substrate</name>
    </ligand>
</feature>